<gene>
    <name evidence="1" type="primary">AVEN_19441_1</name>
    <name evidence="1" type="ORF">TNIN_500991</name>
</gene>
<evidence type="ECO:0000313" key="2">
    <source>
        <dbReference type="Proteomes" id="UP000886998"/>
    </source>
</evidence>
<evidence type="ECO:0000313" key="1">
    <source>
        <dbReference type="EMBL" id="GFY43060.1"/>
    </source>
</evidence>
<proteinExistence type="predicted"/>
<dbReference type="EMBL" id="BMAV01003460">
    <property type="protein sequence ID" value="GFY43060.1"/>
    <property type="molecule type" value="Genomic_DNA"/>
</dbReference>
<sequence>MGKCSNTTFKATLEKFPNLKTLSVSYQCISGDILKILCSYQTSELKYLTIICDSRENLLHRIHPNNWSQLRRKYPNIKISFRIVEIATLEKFQTILPPTTQISSFNYRCGLSLQSEENLRRHAVSIIQYLNSTFSAFLNEIHLEFGFVNIPHLEGAVHDLVRSCKWLQVFTLSGVLKADLAIKVSEIALQEESELKDIFLMFYFTRIESMEEMRRLHEYQRSHLTANKDARTSFNFDYCGSIST</sequence>
<reference evidence="1" key="1">
    <citation type="submission" date="2020-08" db="EMBL/GenBank/DDBJ databases">
        <title>Multicomponent nature underlies the extraordinary mechanical properties of spider dragline silk.</title>
        <authorList>
            <person name="Kono N."/>
            <person name="Nakamura H."/>
            <person name="Mori M."/>
            <person name="Yoshida Y."/>
            <person name="Ohtoshi R."/>
            <person name="Malay A.D."/>
            <person name="Moran D.A.P."/>
            <person name="Tomita M."/>
            <person name="Numata K."/>
            <person name="Arakawa K."/>
        </authorList>
    </citation>
    <scope>NUCLEOTIDE SEQUENCE</scope>
</reference>
<dbReference type="Proteomes" id="UP000886998">
    <property type="component" value="Unassembled WGS sequence"/>
</dbReference>
<organism evidence="1 2">
    <name type="scientific">Trichonephila inaurata madagascariensis</name>
    <dbReference type="NCBI Taxonomy" id="2747483"/>
    <lineage>
        <taxon>Eukaryota</taxon>
        <taxon>Metazoa</taxon>
        <taxon>Ecdysozoa</taxon>
        <taxon>Arthropoda</taxon>
        <taxon>Chelicerata</taxon>
        <taxon>Arachnida</taxon>
        <taxon>Araneae</taxon>
        <taxon>Araneomorphae</taxon>
        <taxon>Entelegynae</taxon>
        <taxon>Araneoidea</taxon>
        <taxon>Nephilidae</taxon>
        <taxon>Trichonephila</taxon>
        <taxon>Trichonephila inaurata</taxon>
    </lineage>
</organism>
<dbReference type="AlphaFoldDB" id="A0A8X6WYH9"/>
<name>A0A8X6WYH9_9ARAC</name>
<accession>A0A8X6WYH9</accession>
<dbReference type="InterPro" id="IPR032675">
    <property type="entry name" value="LRR_dom_sf"/>
</dbReference>
<keyword evidence="2" id="KW-1185">Reference proteome</keyword>
<protein>
    <submittedName>
        <fullName evidence="1">Uncharacterized protein</fullName>
    </submittedName>
</protein>
<comment type="caution">
    <text evidence="1">The sequence shown here is derived from an EMBL/GenBank/DDBJ whole genome shotgun (WGS) entry which is preliminary data.</text>
</comment>
<dbReference type="OrthoDB" id="6421103at2759"/>
<dbReference type="Gene3D" id="3.80.10.10">
    <property type="entry name" value="Ribonuclease Inhibitor"/>
    <property type="match status" value="1"/>
</dbReference>